<gene>
    <name evidence="1" type="ORF">DME_LOCUS3789</name>
</gene>
<dbReference type="Proteomes" id="UP000274756">
    <property type="component" value="Unassembled WGS sequence"/>
</dbReference>
<accession>A0A0N4UQK2</accession>
<dbReference type="Proteomes" id="UP000038040">
    <property type="component" value="Unplaced"/>
</dbReference>
<evidence type="ECO:0000313" key="1">
    <source>
        <dbReference type="EMBL" id="VDN53816.1"/>
    </source>
</evidence>
<dbReference type="AlphaFoldDB" id="A0A0N4UQK2"/>
<proteinExistence type="predicted"/>
<evidence type="ECO:0000313" key="4">
    <source>
        <dbReference type="WBParaSite" id="DME_0001029301-mRNA-1"/>
    </source>
</evidence>
<dbReference type="WBParaSite" id="DME_0001029301-mRNA-1">
    <property type="protein sequence ID" value="DME_0001029301-mRNA-1"/>
    <property type="gene ID" value="DME_0001029301"/>
</dbReference>
<organism evidence="2 4">
    <name type="scientific">Dracunculus medinensis</name>
    <name type="common">Guinea worm</name>
    <dbReference type="NCBI Taxonomy" id="318479"/>
    <lineage>
        <taxon>Eukaryota</taxon>
        <taxon>Metazoa</taxon>
        <taxon>Ecdysozoa</taxon>
        <taxon>Nematoda</taxon>
        <taxon>Chromadorea</taxon>
        <taxon>Rhabditida</taxon>
        <taxon>Spirurina</taxon>
        <taxon>Dracunculoidea</taxon>
        <taxon>Dracunculidae</taxon>
        <taxon>Dracunculus</taxon>
    </lineage>
</organism>
<sequence>MAKKELKKLMFWLFRNYSAYPKEIPIQYGNSIVLQFDTDDNLNNDGEGFRIEWKCDNYFLRHSILLQIFKTTSTKFQTAQPEGPDVEHNVELLNDFIDKRDFNGFMPVRSIINIEYRIYHVIPPIRRTNALYILRGKLSGLLRNALSTNIVE</sequence>
<protein>
    <submittedName>
        <fullName evidence="1 4">Uncharacterized protein</fullName>
    </submittedName>
</protein>
<dbReference type="OrthoDB" id="5818577at2759"/>
<name>A0A0N4UQK2_DRAME</name>
<reference evidence="1 3" key="2">
    <citation type="submission" date="2018-11" db="EMBL/GenBank/DDBJ databases">
        <authorList>
            <consortium name="Pathogen Informatics"/>
        </authorList>
    </citation>
    <scope>NUCLEOTIDE SEQUENCE [LARGE SCALE GENOMIC DNA]</scope>
</reference>
<keyword evidence="3" id="KW-1185">Reference proteome</keyword>
<dbReference type="EMBL" id="UYYG01000187">
    <property type="protein sequence ID" value="VDN53816.1"/>
    <property type="molecule type" value="Genomic_DNA"/>
</dbReference>
<evidence type="ECO:0000313" key="3">
    <source>
        <dbReference type="Proteomes" id="UP000274756"/>
    </source>
</evidence>
<reference evidence="4" key="1">
    <citation type="submission" date="2017-02" db="UniProtKB">
        <authorList>
            <consortium name="WormBaseParasite"/>
        </authorList>
    </citation>
    <scope>IDENTIFICATION</scope>
</reference>
<evidence type="ECO:0000313" key="2">
    <source>
        <dbReference type="Proteomes" id="UP000038040"/>
    </source>
</evidence>